<evidence type="ECO:0000256" key="3">
    <source>
        <dbReference type="ARBA" id="ARBA00022643"/>
    </source>
</evidence>
<dbReference type="EMBL" id="LN906597">
    <property type="protein sequence ID" value="CUT17408.1"/>
    <property type="molecule type" value="Genomic_DNA"/>
</dbReference>
<dbReference type="Gene3D" id="3.20.20.70">
    <property type="entry name" value="Aldolase class I"/>
    <property type="match status" value="1"/>
</dbReference>
<evidence type="ECO:0000313" key="13">
    <source>
        <dbReference type="Proteomes" id="UP000198651"/>
    </source>
</evidence>
<evidence type="ECO:0000313" key="12">
    <source>
        <dbReference type="EMBL" id="CUT17408.1"/>
    </source>
</evidence>
<comment type="cofactor">
    <cofactor evidence="8 10">
        <name>FMN</name>
        <dbReference type="ChEBI" id="CHEBI:58210"/>
    </cofactor>
</comment>
<feature type="binding site" evidence="10">
    <location>
        <begin position="11"/>
        <end position="13"/>
    </location>
    <ligand>
        <name>FMN</name>
        <dbReference type="ChEBI" id="CHEBI:58210"/>
    </ligand>
</feature>
<evidence type="ECO:0000259" key="11">
    <source>
        <dbReference type="Pfam" id="PF01207"/>
    </source>
</evidence>
<keyword evidence="3 8" id="KW-0288">FMN</keyword>
<name>A0A0S4M2E9_9BURK</name>
<sequence length="330" mass="37378">MLTRDIFSVAPMVDYTDRHARVFHRLLSKHACLYTEMLTTNSIIHSKRDLLYHPDDLGRVVLQLGGNVPSDLSLCSQKGEMAGYSAINLNCGCPSSRVIDGGFGVGMMKDTKVVVSCLKAMMDSVSIDVTIKHRLGIDYTFCYSMFRDFVGAVAESGVRTFIIHARNAILEKKVSPKINLSALTLRYDLVYRIKDDFPDLCIVINGHILNFDDVVVHLKKVDGVMLGRKVLNDPWFLRRVDSLYGDSVEGEEVTRRAIVRKFVEYALMQEKQRDGIGAYRLMKYIVNIMNGTHGACRWRRIISSVRKNSDMAHVLDFIENKAEEKETCLV</sequence>
<keyword evidence="5" id="KW-0521">NADP</keyword>
<dbReference type="AlphaFoldDB" id="A0A0S4M2E9"/>
<gene>
    <name evidence="12" type="primary">dus</name>
    <name evidence="12" type="ORF">Ark11_0563</name>
</gene>
<feature type="binding site" evidence="10">
    <location>
        <position position="63"/>
    </location>
    <ligand>
        <name>FMN</name>
        <dbReference type="ChEBI" id="CHEBI:58210"/>
    </ligand>
</feature>
<keyword evidence="4 8" id="KW-0819">tRNA processing</keyword>
<dbReference type="InterPro" id="IPR035587">
    <property type="entry name" value="DUS-like_FMN-bd"/>
</dbReference>
<dbReference type="RefSeq" id="WP_092342337.1">
    <property type="nucleotide sequence ID" value="NZ_FLSL01000106.1"/>
</dbReference>
<dbReference type="InterPro" id="IPR001269">
    <property type="entry name" value="DUS_fam"/>
</dbReference>
<dbReference type="GO" id="GO:0017150">
    <property type="term" value="F:tRNA dihydrouridine synthase activity"/>
    <property type="evidence" value="ECO:0007669"/>
    <property type="project" value="InterPro"/>
</dbReference>
<evidence type="ECO:0000256" key="7">
    <source>
        <dbReference type="ARBA" id="ARBA00023002"/>
    </source>
</evidence>
<dbReference type="PANTHER" id="PTHR42907">
    <property type="entry name" value="FMN-LINKED OXIDOREDUCTASES SUPERFAMILY PROTEIN"/>
    <property type="match status" value="1"/>
</dbReference>
<feature type="binding site" evidence="10">
    <location>
        <position position="164"/>
    </location>
    <ligand>
        <name>FMN</name>
        <dbReference type="ChEBI" id="CHEBI:58210"/>
    </ligand>
</feature>
<feature type="active site" description="Proton donor" evidence="9">
    <location>
        <position position="93"/>
    </location>
</feature>
<feature type="binding site" evidence="10">
    <location>
        <position position="132"/>
    </location>
    <ligand>
        <name>FMN</name>
        <dbReference type="ChEBI" id="CHEBI:58210"/>
    </ligand>
</feature>
<dbReference type="NCBIfam" id="NF008774">
    <property type="entry name" value="PRK11815.1"/>
    <property type="match status" value="1"/>
</dbReference>
<keyword evidence="1" id="KW-0820">tRNA-binding</keyword>
<dbReference type="CDD" id="cd02801">
    <property type="entry name" value="DUS_like_FMN"/>
    <property type="match status" value="1"/>
</dbReference>
<dbReference type="GO" id="GO:0000049">
    <property type="term" value="F:tRNA binding"/>
    <property type="evidence" value="ECO:0007669"/>
    <property type="project" value="UniProtKB-KW"/>
</dbReference>
<keyword evidence="6" id="KW-0694">RNA-binding</keyword>
<evidence type="ECO:0000256" key="6">
    <source>
        <dbReference type="ARBA" id="ARBA00022884"/>
    </source>
</evidence>
<dbReference type="Gene3D" id="1.20.120.1460">
    <property type="match status" value="1"/>
</dbReference>
<dbReference type="PATRIC" id="fig|1561003.3.peg.578"/>
<reference evidence="13" key="1">
    <citation type="submission" date="2015-11" db="EMBL/GenBank/DDBJ databases">
        <authorList>
            <person name="Seth-Smith H.M.B."/>
        </authorList>
    </citation>
    <scope>NUCLEOTIDE SEQUENCE [LARGE SCALE GENOMIC DNA]</scope>
    <source>
        <strain evidence="13">2013Ark11</strain>
    </source>
</reference>
<dbReference type="PANTHER" id="PTHR42907:SF1">
    <property type="entry name" value="FMN-LINKED OXIDOREDUCTASES SUPERFAMILY PROTEIN"/>
    <property type="match status" value="1"/>
</dbReference>
<accession>A0A0S4M2E9</accession>
<evidence type="ECO:0000256" key="4">
    <source>
        <dbReference type="ARBA" id="ARBA00022694"/>
    </source>
</evidence>
<dbReference type="InterPro" id="IPR004653">
    <property type="entry name" value="DusA"/>
</dbReference>
<evidence type="ECO:0000256" key="10">
    <source>
        <dbReference type="PIRSR" id="PIRSR006621-2"/>
    </source>
</evidence>
<evidence type="ECO:0000256" key="9">
    <source>
        <dbReference type="PIRSR" id="PIRSR006621-1"/>
    </source>
</evidence>
<organism evidence="12 13">
    <name type="scientific">Candidatus Ichthyocystis hellenicum</name>
    <dbReference type="NCBI Taxonomy" id="1561003"/>
    <lineage>
        <taxon>Bacteria</taxon>
        <taxon>Pseudomonadati</taxon>
        <taxon>Pseudomonadota</taxon>
        <taxon>Betaproteobacteria</taxon>
        <taxon>Burkholderiales</taxon>
        <taxon>Candidatus Ichthyocystis</taxon>
    </lineage>
</organism>
<dbReference type="Pfam" id="PF01207">
    <property type="entry name" value="Dus"/>
    <property type="match status" value="1"/>
</dbReference>
<feature type="domain" description="DUS-like FMN-binding" evidence="11">
    <location>
        <begin position="9"/>
        <end position="316"/>
    </location>
</feature>
<evidence type="ECO:0000256" key="5">
    <source>
        <dbReference type="ARBA" id="ARBA00022857"/>
    </source>
</evidence>
<evidence type="ECO:0000256" key="8">
    <source>
        <dbReference type="PIRNR" id="PIRNR006621"/>
    </source>
</evidence>
<comment type="function">
    <text evidence="8">Catalyzes the synthesis of 5,6-dihydrouridine (D), a modified base found in the D-loop of most tRNAs, via the reduction of the C5-C6 double bond in target uridines.</text>
</comment>
<dbReference type="STRING" id="1561003.Ark11_0563"/>
<proteinExistence type="inferred from homology"/>
<dbReference type="Proteomes" id="UP000198651">
    <property type="component" value="Chromosome I"/>
</dbReference>
<dbReference type="GO" id="GO:0050660">
    <property type="term" value="F:flavin adenine dinucleotide binding"/>
    <property type="evidence" value="ECO:0007669"/>
    <property type="project" value="InterPro"/>
</dbReference>
<protein>
    <recommendedName>
        <fullName evidence="8">tRNA-dihydrouridine synthase</fullName>
        <ecNumber evidence="8">1.3.1.-</ecNumber>
    </recommendedName>
</protein>
<dbReference type="PIRSF" id="PIRSF006621">
    <property type="entry name" value="Dus"/>
    <property type="match status" value="1"/>
</dbReference>
<keyword evidence="13" id="KW-1185">Reference proteome</keyword>
<feature type="binding site" evidence="10">
    <location>
        <begin position="227"/>
        <end position="228"/>
    </location>
    <ligand>
        <name>FMN</name>
        <dbReference type="ChEBI" id="CHEBI:58210"/>
    </ligand>
</feature>
<evidence type="ECO:0000256" key="2">
    <source>
        <dbReference type="ARBA" id="ARBA00022630"/>
    </source>
</evidence>
<keyword evidence="2 8" id="KW-0285">Flavoprotein</keyword>
<keyword evidence="10" id="KW-0547">Nucleotide-binding</keyword>
<keyword evidence="7 8" id="KW-0560">Oxidoreductase</keyword>
<dbReference type="EC" id="1.3.1.-" evidence="8"/>
<comment type="similarity">
    <text evidence="8">Belongs to the dus family.</text>
</comment>
<evidence type="ECO:0000256" key="1">
    <source>
        <dbReference type="ARBA" id="ARBA00022555"/>
    </source>
</evidence>
<dbReference type="SUPFAM" id="SSF51395">
    <property type="entry name" value="FMN-linked oxidoreductases"/>
    <property type="match status" value="1"/>
</dbReference>
<dbReference type="OrthoDB" id="9783413at2"/>
<dbReference type="InterPro" id="IPR013785">
    <property type="entry name" value="Aldolase_TIM"/>
</dbReference>